<sequence>MKKLLVVVAVALMTSSAFAAKYGSAGCGLGSMIFEGDQTWWKQVLAATTNGTGVQTIGITLGTSNCDSPAPLKVGQAEAYVEANKVALANDIARGNGETIVGLSKVYGCTNAAQFGQALKSNYSTIFTSANSTSSEITHNINGVAATTCNTQI</sequence>
<dbReference type="EMBL" id="CP139487">
    <property type="protein sequence ID" value="WPU66053.1"/>
    <property type="molecule type" value="Genomic_DNA"/>
</dbReference>
<evidence type="ECO:0000313" key="2">
    <source>
        <dbReference type="EMBL" id="WPU66053.1"/>
    </source>
</evidence>
<gene>
    <name evidence="2" type="ORF">SOO65_04775</name>
</gene>
<dbReference type="AlphaFoldDB" id="A0AAX4HSA6"/>
<feature type="signal peptide" evidence="1">
    <location>
        <begin position="1"/>
        <end position="19"/>
    </location>
</feature>
<dbReference type="Proteomes" id="UP001324634">
    <property type="component" value="Chromosome"/>
</dbReference>
<dbReference type="InterPro" id="IPR021383">
    <property type="entry name" value="DUF3015"/>
</dbReference>
<evidence type="ECO:0000256" key="1">
    <source>
        <dbReference type="SAM" id="SignalP"/>
    </source>
</evidence>
<evidence type="ECO:0000313" key="3">
    <source>
        <dbReference type="Proteomes" id="UP001324634"/>
    </source>
</evidence>
<dbReference type="RefSeq" id="WP_321397774.1">
    <property type="nucleotide sequence ID" value="NZ_CP139487.1"/>
</dbReference>
<accession>A0AAX4HSA6</accession>
<name>A0AAX4HSA6_9BACT</name>
<feature type="chain" id="PRO_5043780312" evidence="1">
    <location>
        <begin position="20"/>
        <end position="153"/>
    </location>
</feature>
<keyword evidence="1" id="KW-0732">Signal</keyword>
<keyword evidence="3" id="KW-1185">Reference proteome</keyword>
<proteinExistence type="predicted"/>
<protein>
    <submittedName>
        <fullName evidence="2">DUF3015 family protein</fullName>
    </submittedName>
</protein>
<dbReference type="Pfam" id="PF11220">
    <property type="entry name" value="DUF3015"/>
    <property type="match status" value="1"/>
</dbReference>
<dbReference type="KEGG" id="psti:SOO65_04775"/>
<organism evidence="2 3">
    <name type="scientific">Peredibacter starrii</name>
    <dbReference type="NCBI Taxonomy" id="28202"/>
    <lineage>
        <taxon>Bacteria</taxon>
        <taxon>Pseudomonadati</taxon>
        <taxon>Bdellovibrionota</taxon>
        <taxon>Bacteriovoracia</taxon>
        <taxon>Bacteriovoracales</taxon>
        <taxon>Bacteriovoracaceae</taxon>
        <taxon>Peredibacter</taxon>
    </lineage>
</organism>
<reference evidence="2 3" key="1">
    <citation type="submission" date="2023-11" db="EMBL/GenBank/DDBJ databases">
        <title>Peredibacter starrii A3.12.</title>
        <authorList>
            <person name="Mitchell R.J."/>
        </authorList>
    </citation>
    <scope>NUCLEOTIDE SEQUENCE [LARGE SCALE GENOMIC DNA]</scope>
    <source>
        <strain evidence="2 3">A3.12</strain>
    </source>
</reference>